<dbReference type="OrthoDB" id="414280at2759"/>
<comment type="caution">
    <text evidence="1">The sequence shown here is derived from an EMBL/GenBank/DDBJ whole genome shotgun (WGS) entry which is preliminary data.</text>
</comment>
<organism evidence="1">
    <name type="scientific">Cladocopium goreaui</name>
    <dbReference type="NCBI Taxonomy" id="2562237"/>
    <lineage>
        <taxon>Eukaryota</taxon>
        <taxon>Sar</taxon>
        <taxon>Alveolata</taxon>
        <taxon>Dinophyceae</taxon>
        <taxon>Suessiales</taxon>
        <taxon>Symbiodiniaceae</taxon>
        <taxon>Cladocopium</taxon>
    </lineage>
</organism>
<dbReference type="EMBL" id="CAMXCT010004376">
    <property type="protein sequence ID" value="CAI4008769.1"/>
    <property type="molecule type" value="Genomic_DNA"/>
</dbReference>
<reference evidence="1" key="1">
    <citation type="submission" date="2022-10" db="EMBL/GenBank/DDBJ databases">
        <authorList>
            <person name="Chen Y."/>
            <person name="Dougan E. K."/>
            <person name="Chan C."/>
            <person name="Rhodes N."/>
            <person name="Thang M."/>
        </authorList>
    </citation>
    <scope>NUCLEOTIDE SEQUENCE</scope>
</reference>
<evidence type="ECO:0000313" key="2">
    <source>
        <dbReference type="EMBL" id="CAL4796081.1"/>
    </source>
</evidence>
<gene>
    <name evidence="1" type="ORF">C1SCF055_LOCUS34175</name>
</gene>
<keyword evidence="3" id="KW-1185">Reference proteome</keyword>
<evidence type="ECO:0000313" key="1">
    <source>
        <dbReference type="EMBL" id="CAI4008769.1"/>
    </source>
</evidence>
<dbReference type="Proteomes" id="UP001152797">
    <property type="component" value="Unassembled WGS sequence"/>
</dbReference>
<dbReference type="EMBL" id="CAMXCT020004376">
    <property type="protein sequence ID" value="CAL1162144.1"/>
    <property type="molecule type" value="Genomic_DNA"/>
</dbReference>
<accession>A0A9P1DDX8</accession>
<dbReference type="EMBL" id="CAMXCT030004376">
    <property type="protein sequence ID" value="CAL4796081.1"/>
    <property type="molecule type" value="Genomic_DNA"/>
</dbReference>
<reference evidence="2 3" key="2">
    <citation type="submission" date="2024-05" db="EMBL/GenBank/DDBJ databases">
        <authorList>
            <person name="Chen Y."/>
            <person name="Shah S."/>
            <person name="Dougan E. K."/>
            <person name="Thang M."/>
            <person name="Chan C."/>
        </authorList>
    </citation>
    <scope>NUCLEOTIDE SEQUENCE [LARGE SCALE GENOMIC DNA]</scope>
</reference>
<evidence type="ECO:0000313" key="3">
    <source>
        <dbReference type="Proteomes" id="UP001152797"/>
    </source>
</evidence>
<sequence length="652" mass="71601">MSQIPAEVVKEVDTILANEALPVLQKVEKLFKTFSGSGFGYKQHVLPKDTLTHPSNRGGSMLNAADVWEKGHRMVKVGVQPSLLNEGAVAFELATEEGMRKRQLDANVALVKASGDTLAPVTFQERFLTVATSHTAAFCKAVEQGLKGPLGFPVDPKQDPGLQQLCSKGWPFLVLSNAVEVKWPQLPSYIQSALNAVNNSYQQMTEIECDPACKRSLEAIAWFVSRYAGERQCLVKFLAHFSKTYGSLLLGEEMMKSIAYMEFKGSTSLYPFLRTALWASMMCSNRSSDGYSKLLNKSDCEKLKNAAFKAQVDMAEQALADGWEVIQKSTAEQATKLAAFGRLCTRLTLHVLKKEKHGREPAGHESINAICTLFAADLAGGAKPSVRKEEAKPTVELEVKNVLASTPAELALLQNPHMKQGQLYTCSKEHGNKIWTFLDSSASKVKFSHQPVFGPAESIEVEFEKLKEWKVCKSAPPEKCHHLKALAHMAVANGSAIVALELRKAHVQKTLLQVCVDQMVGPEDVAFSNRPNLVWSVKKVKKGALKLFPAGTVTKVKDTPVGGKHYIKAFGHHWLVQPFKALTDFKKGEGVLAPFWWVKSADNEGNMQLAEATVDGCKIPCLVNCTPLGPEEMLVLEKPENASSAKKQKLKA</sequence>
<dbReference type="AlphaFoldDB" id="A0A9P1DDX8"/>
<proteinExistence type="predicted"/>
<protein>
    <submittedName>
        <fullName evidence="1">Uncharacterized protein</fullName>
    </submittedName>
</protein>
<name>A0A9P1DDX8_9DINO</name>